<dbReference type="EMBL" id="CCAZ020000001">
    <property type="protein sequence ID" value="CEG08212.1"/>
    <property type="molecule type" value="Genomic_DNA"/>
</dbReference>
<evidence type="ECO:0000313" key="2">
    <source>
        <dbReference type="Proteomes" id="UP000035762"/>
    </source>
</evidence>
<evidence type="ECO:0000313" key="1">
    <source>
        <dbReference type="EMBL" id="CEG08212.1"/>
    </source>
</evidence>
<reference evidence="1 2" key="1">
    <citation type="journal article" date="2014" name="Genome Announc.">
        <title>Genome Sequence of Afipia felis Strain 76713, Isolated in Hospital Water Using an Amoeba Co-Culture Procedure.</title>
        <authorList>
            <person name="Benamar S."/>
            <person name="La Scola B."/>
            <person name="Croce O."/>
        </authorList>
    </citation>
    <scope>NUCLEOTIDE SEQUENCE [LARGE SCALE GENOMIC DNA]</scope>
    <source>
        <strain evidence="1 2">76713</strain>
    </source>
</reference>
<comment type="caution">
    <text evidence="1">The sequence shown here is derived from an EMBL/GenBank/DDBJ whole genome shotgun (WGS) entry which is preliminary data.</text>
</comment>
<organism evidence="1 2">
    <name type="scientific">Afipia felis</name>
    <name type="common">Cat scratch disease bacillus</name>
    <dbReference type="NCBI Taxonomy" id="1035"/>
    <lineage>
        <taxon>Bacteria</taxon>
        <taxon>Pseudomonadati</taxon>
        <taxon>Pseudomonadota</taxon>
        <taxon>Alphaproteobacteria</taxon>
        <taxon>Hyphomicrobiales</taxon>
        <taxon>Nitrobacteraceae</taxon>
        <taxon>Afipia</taxon>
    </lineage>
</organism>
<dbReference type="STRING" id="1035.BN961_01626"/>
<accession>A0A090MPM4</accession>
<protein>
    <submittedName>
        <fullName evidence="1">Uncharacterized protein</fullName>
    </submittedName>
</protein>
<proteinExistence type="predicted"/>
<gene>
    <name evidence="1" type="ORF">BN961_01626</name>
</gene>
<keyword evidence="2" id="KW-1185">Reference proteome</keyword>
<sequence>MLKHEAPRERGFLFLVLGQLAFEKVLRTMPWRCSLS</sequence>
<dbReference type="AlphaFoldDB" id="A0A090MPM4"/>
<dbReference type="Proteomes" id="UP000035762">
    <property type="component" value="Unassembled WGS sequence"/>
</dbReference>
<name>A0A090MPM4_AFIFE</name>